<accession>A0AAW9JRZ0</accession>
<organism evidence="2 3">
    <name type="scientific">Carnobacterium maltaromaticum</name>
    <name type="common">Carnobacterium piscicola</name>
    <dbReference type="NCBI Taxonomy" id="2751"/>
    <lineage>
        <taxon>Bacteria</taxon>
        <taxon>Bacillati</taxon>
        <taxon>Bacillota</taxon>
        <taxon>Bacilli</taxon>
        <taxon>Lactobacillales</taxon>
        <taxon>Carnobacteriaceae</taxon>
        <taxon>Carnobacterium</taxon>
    </lineage>
</organism>
<feature type="compositionally biased region" description="Basic and acidic residues" evidence="1">
    <location>
        <begin position="29"/>
        <end position="45"/>
    </location>
</feature>
<dbReference type="RefSeq" id="WP_322808641.1">
    <property type="nucleotide sequence ID" value="NZ_JAVBVO010000003.1"/>
</dbReference>
<proteinExistence type="predicted"/>
<name>A0AAW9JRZ0_CARML</name>
<evidence type="ECO:0000313" key="3">
    <source>
        <dbReference type="Proteomes" id="UP001290462"/>
    </source>
</evidence>
<dbReference type="EMBL" id="JAVBVO010000003">
    <property type="protein sequence ID" value="MDZ5758064.1"/>
    <property type="molecule type" value="Genomic_DNA"/>
</dbReference>
<feature type="compositionally biased region" description="Basic and acidic residues" evidence="1">
    <location>
        <begin position="1"/>
        <end position="17"/>
    </location>
</feature>
<reference evidence="2" key="1">
    <citation type="submission" date="2023-08" db="EMBL/GenBank/DDBJ databases">
        <title>Genomic characterization of piscicolin 126 produced by Carnobacterium maltaromaticum CM22 strain isolated from salmon (Salmo salar).</title>
        <authorList>
            <person name="Gonzalez-Gragera E."/>
            <person name="Garcia-Lopez J.D."/>
            <person name="Teso-Perez C."/>
            <person name="Gimenez-Hernandez I."/>
            <person name="Peralta-Sanchez J.M."/>
            <person name="Valdivia E."/>
            <person name="Montalban-Lopez M."/>
            <person name="Martin-Platero A.M."/>
            <person name="Banos A."/>
            <person name="Martinez-Bueno M."/>
        </authorList>
    </citation>
    <scope>NUCLEOTIDE SEQUENCE</scope>
    <source>
        <strain evidence="2">CM22</strain>
    </source>
</reference>
<feature type="region of interest" description="Disordered" evidence="1">
    <location>
        <begin position="1"/>
        <end position="59"/>
    </location>
</feature>
<sequence length="59" mass="7097">MTKNYKPYEHPRWKDNPLGRTTGFVPEQLSKEEQKERDRKEKEFMDGVNDLAKTLEKND</sequence>
<evidence type="ECO:0000313" key="2">
    <source>
        <dbReference type="EMBL" id="MDZ5758064.1"/>
    </source>
</evidence>
<dbReference type="Proteomes" id="UP001290462">
    <property type="component" value="Unassembled WGS sequence"/>
</dbReference>
<comment type="caution">
    <text evidence="2">The sequence shown here is derived from an EMBL/GenBank/DDBJ whole genome shotgun (WGS) entry which is preliminary data.</text>
</comment>
<protein>
    <submittedName>
        <fullName evidence="2">Uncharacterized protein</fullName>
    </submittedName>
</protein>
<dbReference type="AlphaFoldDB" id="A0AAW9JRZ0"/>
<gene>
    <name evidence="2" type="ORF">RAK27_05275</name>
</gene>
<evidence type="ECO:0000256" key="1">
    <source>
        <dbReference type="SAM" id="MobiDB-lite"/>
    </source>
</evidence>